<dbReference type="InParanoid" id="A7T5V9"/>
<dbReference type="PANTHER" id="PTHR45653">
    <property type="entry name" value="DEDICATOR OF CYTOKINESIS"/>
    <property type="match status" value="1"/>
</dbReference>
<dbReference type="PhylomeDB" id="A7T5V9"/>
<sequence length="96" mass="10977">MYVLCLFFAIQDLGTKDLKRDRVFLVCQIIRVGRMDLKEPASKKLTKNLRRCFGGAGMNIENVSKVSTFFSVLNLSDLMSGKGSYEDDKEHFLQLH</sequence>
<dbReference type="EMBL" id="DS471312">
    <property type="protein sequence ID" value="EDO28651.1"/>
    <property type="molecule type" value="Genomic_DNA"/>
</dbReference>
<dbReference type="InterPro" id="IPR026791">
    <property type="entry name" value="DOCK"/>
</dbReference>
<reference evidence="1 2" key="1">
    <citation type="journal article" date="2007" name="Science">
        <title>Sea anemone genome reveals ancestral eumetazoan gene repertoire and genomic organization.</title>
        <authorList>
            <person name="Putnam N.H."/>
            <person name="Srivastava M."/>
            <person name="Hellsten U."/>
            <person name="Dirks B."/>
            <person name="Chapman J."/>
            <person name="Salamov A."/>
            <person name="Terry A."/>
            <person name="Shapiro H."/>
            <person name="Lindquist E."/>
            <person name="Kapitonov V.V."/>
            <person name="Jurka J."/>
            <person name="Genikhovich G."/>
            <person name="Grigoriev I.V."/>
            <person name="Lucas S.M."/>
            <person name="Steele R.E."/>
            <person name="Finnerty J.R."/>
            <person name="Technau U."/>
            <person name="Martindale M.Q."/>
            <person name="Rokhsar D.S."/>
        </authorList>
    </citation>
    <scope>NUCLEOTIDE SEQUENCE [LARGE SCALE GENOMIC DNA]</scope>
    <source>
        <strain evidence="2">CH2 X CH6</strain>
    </source>
</reference>
<organism evidence="1 2">
    <name type="scientific">Nematostella vectensis</name>
    <name type="common">Starlet sea anemone</name>
    <dbReference type="NCBI Taxonomy" id="45351"/>
    <lineage>
        <taxon>Eukaryota</taxon>
        <taxon>Metazoa</taxon>
        <taxon>Cnidaria</taxon>
        <taxon>Anthozoa</taxon>
        <taxon>Hexacorallia</taxon>
        <taxon>Actiniaria</taxon>
        <taxon>Edwardsiidae</taxon>
        <taxon>Nematostella</taxon>
    </lineage>
</organism>
<proteinExistence type="predicted"/>
<dbReference type="GO" id="GO:0007264">
    <property type="term" value="P:small GTPase-mediated signal transduction"/>
    <property type="evidence" value="ECO:0007669"/>
    <property type="project" value="InterPro"/>
</dbReference>
<accession>A7T5V9</accession>
<name>A7T5V9_NEMVE</name>
<dbReference type="eggNOG" id="KOG1998">
    <property type="taxonomic scope" value="Eukaryota"/>
</dbReference>
<dbReference type="Proteomes" id="UP000001593">
    <property type="component" value="Unassembled WGS sequence"/>
</dbReference>
<dbReference type="AlphaFoldDB" id="A7T5V9"/>
<dbReference type="PANTHER" id="PTHR45653:SF10">
    <property type="entry name" value="MYOBLAST CITY, ISOFORM B"/>
    <property type="match status" value="1"/>
</dbReference>
<gene>
    <name evidence="1" type="ORF">NEMVEDRAFT_v1g147158</name>
</gene>
<dbReference type="HOGENOM" id="CLU_2365598_0_0_1"/>
<evidence type="ECO:0000313" key="1">
    <source>
        <dbReference type="EMBL" id="EDO28651.1"/>
    </source>
</evidence>
<keyword evidence="2" id="KW-1185">Reference proteome</keyword>
<dbReference type="STRING" id="45351.A7T5V9"/>
<dbReference type="GO" id="GO:0005085">
    <property type="term" value="F:guanyl-nucleotide exchange factor activity"/>
    <property type="evidence" value="ECO:0007669"/>
    <property type="project" value="InterPro"/>
</dbReference>
<protein>
    <submittedName>
        <fullName evidence="1">Uncharacterized protein</fullName>
    </submittedName>
</protein>
<feature type="non-terminal residue" evidence="1">
    <location>
        <position position="1"/>
    </location>
</feature>
<evidence type="ECO:0000313" key="2">
    <source>
        <dbReference type="Proteomes" id="UP000001593"/>
    </source>
</evidence>